<dbReference type="PANTHER" id="PTHR22930:SF268">
    <property type="entry name" value="NUCLEASE HARBI1"/>
    <property type="match status" value="1"/>
</dbReference>
<protein>
    <recommendedName>
        <fullName evidence="8">DDE Tnp4 domain-containing protein</fullName>
    </recommendedName>
</protein>
<dbReference type="GO" id="GO:0016787">
    <property type="term" value="F:hydrolase activity"/>
    <property type="evidence" value="ECO:0007669"/>
    <property type="project" value="UniProtKB-KW"/>
</dbReference>
<name>A0AAE0E0G2_9ROSI</name>
<dbReference type="GO" id="GO:0005634">
    <property type="term" value="C:nucleus"/>
    <property type="evidence" value="ECO:0007669"/>
    <property type="project" value="UniProtKB-SubCell"/>
</dbReference>
<keyword evidence="6" id="KW-0378">Hydrolase</keyword>
<evidence type="ECO:0000256" key="7">
    <source>
        <dbReference type="ARBA" id="ARBA00023242"/>
    </source>
</evidence>
<dbReference type="PROSITE" id="PS51257">
    <property type="entry name" value="PROKAR_LIPOPROTEIN"/>
    <property type="match status" value="1"/>
</dbReference>
<keyword evidence="5" id="KW-0479">Metal-binding</keyword>
<comment type="subcellular location">
    <subcellularLocation>
        <location evidence="2">Nucleus</location>
    </subcellularLocation>
</comment>
<dbReference type="GO" id="GO:0046872">
    <property type="term" value="F:metal ion binding"/>
    <property type="evidence" value="ECO:0007669"/>
    <property type="project" value="UniProtKB-KW"/>
</dbReference>
<dbReference type="EMBL" id="JANJYJ010000007">
    <property type="protein sequence ID" value="KAK3199780.1"/>
    <property type="molecule type" value="Genomic_DNA"/>
</dbReference>
<proteinExistence type="inferred from homology"/>
<evidence type="ECO:0000256" key="5">
    <source>
        <dbReference type="ARBA" id="ARBA00022723"/>
    </source>
</evidence>
<evidence type="ECO:0000256" key="4">
    <source>
        <dbReference type="ARBA" id="ARBA00022722"/>
    </source>
</evidence>
<keyword evidence="7" id="KW-0539">Nucleus</keyword>
<evidence type="ECO:0000313" key="9">
    <source>
        <dbReference type="EMBL" id="KAK3199780.1"/>
    </source>
</evidence>
<comment type="cofactor">
    <cofactor evidence="1">
        <name>a divalent metal cation</name>
        <dbReference type="ChEBI" id="CHEBI:60240"/>
    </cofactor>
</comment>
<dbReference type="PANTHER" id="PTHR22930">
    <property type="match status" value="1"/>
</dbReference>
<organism evidence="9 10">
    <name type="scientific">Dipteronia sinensis</name>
    <dbReference type="NCBI Taxonomy" id="43782"/>
    <lineage>
        <taxon>Eukaryota</taxon>
        <taxon>Viridiplantae</taxon>
        <taxon>Streptophyta</taxon>
        <taxon>Embryophyta</taxon>
        <taxon>Tracheophyta</taxon>
        <taxon>Spermatophyta</taxon>
        <taxon>Magnoliopsida</taxon>
        <taxon>eudicotyledons</taxon>
        <taxon>Gunneridae</taxon>
        <taxon>Pentapetalae</taxon>
        <taxon>rosids</taxon>
        <taxon>malvids</taxon>
        <taxon>Sapindales</taxon>
        <taxon>Sapindaceae</taxon>
        <taxon>Hippocastanoideae</taxon>
        <taxon>Acereae</taxon>
        <taxon>Dipteronia</taxon>
    </lineage>
</organism>
<dbReference type="Pfam" id="PF13359">
    <property type="entry name" value="DDE_Tnp_4"/>
    <property type="match status" value="1"/>
</dbReference>
<keyword evidence="4" id="KW-0540">Nuclease</keyword>
<dbReference type="AlphaFoldDB" id="A0AAE0E0G2"/>
<evidence type="ECO:0000259" key="8">
    <source>
        <dbReference type="Pfam" id="PF13359"/>
    </source>
</evidence>
<dbReference type="InterPro" id="IPR045249">
    <property type="entry name" value="HARBI1-like"/>
</dbReference>
<comment type="caution">
    <text evidence="9">The sequence shown here is derived from an EMBL/GenBank/DDBJ whole genome shotgun (WGS) entry which is preliminary data.</text>
</comment>
<evidence type="ECO:0000256" key="6">
    <source>
        <dbReference type="ARBA" id="ARBA00022801"/>
    </source>
</evidence>
<dbReference type="InterPro" id="IPR027806">
    <property type="entry name" value="HARBI1_dom"/>
</dbReference>
<dbReference type="Proteomes" id="UP001281410">
    <property type="component" value="Unassembled WGS sequence"/>
</dbReference>
<keyword evidence="10" id="KW-1185">Reference proteome</keyword>
<feature type="domain" description="DDE Tnp4" evidence="8">
    <location>
        <begin position="10"/>
        <end position="146"/>
    </location>
</feature>
<evidence type="ECO:0000256" key="2">
    <source>
        <dbReference type="ARBA" id="ARBA00004123"/>
    </source>
</evidence>
<dbReference type="GO" id="GO:0004518">
    <property type="term" value="F:nuclease activity"/>
    <property type="evidence" value="ECO:0007669"/>
    <property type="project" value="UniProtKB-KW"/>
</dbReference>
<evidence type="ECO:0000256" key="3">
    <source>
        <dbReference type="ARBA" id="ARBA00006958"/>
    </source>
</evidence>
<reference evidence="9" key="1">
    <citation type="journal article" date="2023" name="Plant J.">
        <title>Genome sequences and population genomics provide insights into the demographic history, inbreeding, and mutation load of two 'living fossil' tree species of Dipteronia.</title>
        <authorList>
            <person name="Feng Y."/>
            <person name="Comes H.P."/>
            <person name="Chen J."/>
            <person name="Zhu S."/>
            <person name="Lu R."/>
            <person name="Zhang X."/>
            <person name="Li P."/>
            <person name="Qiu J."/>
            <person name="Olsen K.M."/>
            <person name="Qiu Y."/>
        </authorList>
    </citation>
    <scope>NUCLEOTIDE SEQUENCE</scope>
    <source>
        <strain evidence="9">NBL</strain>
    </source>
</reference>
<evidence type="ECO:0000313" key="10">
    <source>
        <dbReference type="Proteomes" id="UP001281410"/>
    </source>
</evidence>
<accession>A0AAE0E0G2</accession>
<gene>
    <name evidence="9" type="ORF">Dsin_023195</name>
</gene>
<comment type="similarity">
    <text evidence="3">Belongs to the HARBI1 family.</text>
</comment>
<sequence>MAKMKAITGPLKMEDAPRFRGRKGYPTLNVLAACSFDLKFKYVLPGWEGTASDSRIIKNALIREDKLIIPNGKYYLVDDRYMLRSGLIAPYRGVCYNLKANSSHPPENSRELFNLRHASLYNAIERAFGVLKKRFPIIGSTTEPNYSTNTQ</sequence>
<evidence type="ECO:0000256" key="1">
    <source>
        <dbReference type="ARBA" id="ARBA00001968"/>
    </source>
</evidence>